<dbReference type="AlphaFoldDB" id="A0A543FJR5"/>
<evidence type="ECO:0000259" key="1">
    <source>
        <dbReference type="Pfam" id="PF06259"/>
    </source>
</evidence>
<gene>
    <name evidence="2" type="ORF">FB391_0407</name>
</gene>
<comment type="caution">
    <text evidence="2">The sequence shown here is derived from an EMBL/GenBank/DDBJ whole genome shotgun (WGS) entry which is preliminary data.</text>
</comment>
<dbReference type="GO" id="GO:0016787">
    <property type="term" value="F:hydrolase activity"/>
    <property type="evidence" value="ECO:0007669"/>
    <property type="project" value="UniProtKB-KW"/>
</dbReference>
<proteinExistence type="predicted"/>
<dbReference type="EMBL" id="VFPE01000001">
    <property type="protein sequence ID" value="TQM34120.1"/>
    <property type="molecule type" value="Genomic_DNA"/>
</dbReference>
<dbReference type="Pfam" id="PF06259">
    <property type="entry name" value="Abhydrolase_8"/>
    <property type="match status" value="1"/>
</dbReference>
<reference evidence="2 3" key="1">
    <citation type="submission" date="2019-06" db="EMBL/GenBank/DDBJ databases">
        <title>Sequencing the genomes of 1000 actinobacteria strains.</title>
        <authorList>
            <person name="Klenk H.-P."/>
        </authorList>
    </citation>
    <scope>NUCLEOTIDE SEQUENCE [LARGE SCALE GENOMIC DNA]</scope>
    <source>
        <strain evidence="2 3">DSM 105492</strain>
    </source>
</reference>
<keyword evidence="3" id="KW-1185">Reference proteome</keyword>
<dbReference type="InterPro" id="IPR010427">
    <property type="entry name" value="DUF1023"/>
</dbReference>
<feature type="domain" description="DUF1023" evidence="1">
    <location>
        <begin position="290"/>
        <end position="445"/>
    </location>
</feature>
<dbReference type="OrthoDB" id="3259161at2"/>
<evidence type="ECO:0000313" key="3">
    <source>
        <dbReference type="Proteomes" id="UP000320235"/>
    </source>
</evidence>
<dbReference type="Proteomes" id="UP000320235">
    <property type="component" value="Unassembled WGS sequence"/>
</dbReference>
<sequence length="561" mass="59497">MSLISPNHGYPLERIEGDTGSMSWWVSRFDSIGDRAGDLRTRMQAVRELPGKGRSITASREDALETSTALTADIVEAEHLSTVLARYSDAFTAHAVPANRMVDEIEDAHARARSADAAFQHAGQNALWTSYSGTPEDIAAADRVAGDAAADKAAAESALDDLWATWESHYSQWDAAYDAAMSALAGGTGVTLTRDARDLLDQLLAADDPAAVLALWRAHPELQAELAEKHPEIIGNLDGIPFDVRAEVNEARLAELVKRTDLPEPLATEVKTLHIEVSERQGRLIAFDLDGAEQTTAALWYGPFAATTVSTLVPGMMSQVSEMADWGYSARNLNAAVGTGSATIAWFGYDSPNFAEEPAMSRAQNGAPALRSMLQGIGALLPDSEIDVIAHSYGSTTAALAIGSAPDGLGVDKFITVGSAGLPDDEDVRANLQSPDAPRIYATMSERDFWAPVGQGTGFGHGTSPTSLDGVTEFDSNGGVDADGRPLLPTPGHSAHGGANFPWESSPGGYLQQGSESFYNVSQIIKTGEPGTEPGGEGTDIPFWVKVLEIQAQTGSYGYIY</sequence>
<name>A0A543FJR5_9MICO</name>
<dbReference type="Gene3D" id="3.40.50.1820">
    <property type="entry name" value="alpha/beta hydrolase"/>
    <property type="match status" value="1"/>
</dbReference>
<dbReference type="RefSeq" id="WP_141892620.1">
    <property type="nucleotide sequence ID" value="NZ_BAABLH010000001.1"/>
</dbReference>
<dbReference type="SUPFAM" id="SSF53474">
    <property type="entry name" value="alpha/beta-Hydrolases"/>
    <property type="match status" value="1"/>
</dbReference>
<protein>
    <submittedName>
        <fullName evidence="2">Alpha/beta hydrolase family protein</fullName>
    </submittedName>
</protein>
<dbReference type="InterPro" id="IPR029058">
    <property type="entry name" value="AB_hydrolase_fold"/>
</dbReference>
<accession>A0A543FJR5</accession>
<keyword evidence="2" id="KW-0378">Hydrolase</keyword>
<organism evidence="2 3">
    <name type="scientific">Microbacterium kyungheense</name>
    <dbReference type="NCBI Taxonomy" id="1263636"/>
    <lineage>
        <taxon>Bacteria</taxon>
        <taxon>Bacillati</taxon>
        <taxon>Actinomycetota</taxon>
        <taxon>Actinomycetes</taxon>
        <taxon>Micrococcales</taxon>
        <taxon>Microbacteriaceae</taxon>
        <taxon>Microbacterium</taxon>
    </lineage>
</organism>
<evidence type="ECO:0000313" key="2">
    <source>
        <dbReference type="EMBL" id="TQM34120.1"/>
    </source>
</evidence>